<comment type="caution">
    <text evidence="8">The sequence shown here is derived from an EMBL/GenBank/DDBJ whole genome shotgun (WGS) entry which is preliminary data.</text>
</comment>
<dbReference type="EMBL" id="JAHLQL010000003">
    <property type="protein sequence ID" value="MBU5592207.1"/>
    <property type="molecule type" value="Genomic_DNA"/>
</dbReference>
<feature type="transmembrane region" description="Helical" evidence="6">
    <location>
        <begin position="103"/>
        <end position="126"/>
    </location>
</feature>
<evidence type="ECO:0000256" key="2">
    <source>
        <dbReference type="ARBA" id="ARBA00022475"/>
    </source>
</evidence>
<dbReference type="InterPro" id="IPR027022">
    <property type="entry name" value="ABC_permease_BceB-typ"/>
</dbReference>
<evidence type="ECO:0000313" key="8">
    <source>
        <dbReference type="EMBL" id="MBU5592207.1"/>
    </source>
</evidence>
<evidence type="ECO:0000259" key="7">
    <source>
        <dbReference type="Pfam" id="PF02687"/>
    </source>
</evidence>
<dbReference type="RefSeq" id="WP_216457043.1">
    <property type="nucleotide sequence ID" value="NZ_JAHLQL010000003.1"/>
</dbReference>
<feature type="transmembrane region" description="Helical" evidence="6">
    <location>
        <begin position="589"/>
        <end position="607"/>
    </location>
</feature>
<dbReference type="Proteomes" id="UP000736583">
    <property type="component" value="Unassembled WGS sequence"/>
</dbReference>
<dbReference type="PANTHER" id="PTHR46795:SF3">
    <property type="entry name" value="ABC TRANSPORTER PERMEASE"/>
    <property type="match status" value="1"/>
</dbReference>
<keyword evidence="6" id="KW-0813">Transport</keyword>
<protein>
    <submittedName>
        <fullName evidence="8">ABC transporter permease</fullName>
    </submittedName>
</protein>
<feature type="transmembrane region" description="Helical" evidence="6">
    <location>
        <begin position="55"/>
        <end position="74"/>
    </location>
</feature>
<evidence type="ECO:0000256" key="3">
    <source>
        <dbReference type="ARBA" id="ARBA00022692"/>
    </source>
</evidence>
<dbReference type="Pfam" id="PF02687">
    <property type="entry name" value="FtsX"/>
    <property type="match status" value="2"/>
</dbReference>
<feature type="transmembrane region" description="Helical" evidence="6">
    <location>
        <begin position="153"/>
        <end position="176"/>
    </location>
</feature>
<keyword evidence="3 6" id="KW-0812">Transmembrane</keyword>
<accession>A0ABS6F3T5</accession>
<feature type="transmembrane region" description="Helical" evidence="6">
    <location>
        <begin position="197"/>
        <end position="215"/>
    </location>
</feature>
<evidence type="ECO:0000256" key="1">
    <source>
        <dbReference type="ARBA" id="ARBA00004651"/>
    </source>
</evidence>
<comment type="subcellular location">
    <subcellularLocation>
        <location evidence="1 6">Cell membrane</location>
        <topology evidence="1 6">Multi-pass membrane protein</topology>
    </subcellularLocation>
</comment>
<keyword evidence="9" id="KW-1185">Reference proteome</keyword>
<feature type="transmembrane region" description="Helical" evidence="6">
    <location>
        <begin position="227"/>
        <end position="252"/>
    </location>
</feature>
<dbReference type="InterPro" id="IPR003838">
    <property type="entry name" value="ABC3_permease_C"/>
</dbReference>
<dbReference type="PIRSF" id="PIRSF018968">
    <property type="entry name" value="ABC_permease_BceB"/>
    <property type="match status" value="1"/>
</dbReference>
<feature type="transmembrane region" description="Helical" evidence="6">
    <location>
        <begin position="533"/>
        <end position="555"/>
    </location>
</feature>
<feature type="transmembrane region" description="Helical" evidence="6">
    <location>
        <begin position="619"/>
        <end position="640"/>
    </location>
</feature>
<dbReference type="InterPro" id="IPR052536">
    <property type="entry name" value="ABC-4_Integral_Memb_Prot"/>
</dbReference>
<reference evidence="8 9" key="1">
    <citation type="submission" date="2021-06" db="EMBL/GenBank/DDBJ databases">
        <authorList>
            <person name="Sun Q."/>
            <person name="Li D."/>
        </authorList>
    </citation>
    <scope>NUCLEOTIDE SEQUENCE [LARGE SCALE GENOMIC DNA]</scope>
    <source>
        <strain evidence="8 9">MSJ-4</strain>
    </source>
</reference>
<evidence type="ECO:0000313" key="9">
    <source>
        <dbReference type="Proteomes" id="UP000736583"/>
    </source>
</evidence>
<gene>
    <name evidence="8" type="ORF">KQI89_10580</name>
</gene>
<organism evidence="8 9">
    <name type="scientific">Clostridium simiarum</name>
    <dbReference type="NCBI Taxonomy" id="2841506"/>
    <lineage>
        <taxon>Bacteria</taxon>
        <taxon>Bacillati</taxon>
        <taxon>Bacillota</taxon>
        <taxon>Clostridia</taxon>
        <taxon>Eubacteriales</taxon>
        <taxon>Clostridiaceae</taxon>
        <taxon>Clostridium</taxon>
    </lineage>
</organism>
<evidence type="ECO:0000256" key="4">
    <source>
        <dbReference type="ARBA" id="ARBA00022989"/>
    </source>
</evidence>
<feature type="domain" description="ABC3 transporter permease C-terminal" evidence="7">
    <location>
        <begin position="61"/>
        <end position="178"/>
    </location>
</feature>
<feature type="transmembrane region" description="Helical" evidence="6">
    <location>
        <begin position="18"/>
        <end position="35"/>
    </location>
</feature>
<keyword evidence="2 6" id="KW-1003">Cell membrane</keyword>
<feature type="domain" description="ABC3 transporter permease C-terminal" evidence="7">
    <location>
        <begin position="540"/>
        <end position="642"/>
    </location>
</feature>
<evidence type="ECO:0000256" key="6">
    <source>
        <dbReference type="PIRNR" id="PIRNR018968"/>
    </source>
</evidence>
<keyword evidence="4 6" id="KW-1133">Transmembrane helix</keyword>
<keyword evidence="5 6" id="KW-0472">Membrane</keyword>
<proteinExistence type="inferred from homology"/>
<feature type="transmembrane region" description="Helical" evidence="6">
    <location>
        <begin position="285"/>
        <end position="306"/>
    </location>
</feature>
<sequence length="652" mass="73539">MSLFNIAMKNIKRNFYDYFLYFVSMAFSIMIYFTFTSIQYNKQIEGAMASKMISGPFKASSIVIAVFAAIFIWYSNSFFTRKRKQEIALYSMMGVKKNQIGRMLFYETLCMGIIALIVGILSGGLVSKLFMDILVKLMALDTIKVSFAIIPKAIIQTIIVFFILFLIASLHAYSIIYRFKLVDLFRAEQSGEKTPKASFIVAIISIVMIFLGYRFAQVDYMFKFFPISIFLVLGLTIGGSYLFFSSFVVFMVKASKRNKGRFYKGINMIGTSQLLFRIKGNARTLATIAVLSATTLTAVGTTYSFYYNNEITSKNSAPFSYSFITEDKNLTKAIEDTINKSEKNKLLASEFIELIKVNGEIPNLSKDKIVNTSSESIYVLSEEKYNALNKALERDKKISLGEDEGIYVSTQFMDKFLESPVDKTFKLISEKGNKDIKIKELSKESVINSELILFGEILVVNNKVYDELYKTNAKSPINLYRVDNEKDAKELSEKLSKLAPNRTDEEKALTGNPSKGYSEFYDGYRAGLEASGLMIFIGAFLGLVFLICTGSIIFFKQLSEATSDKSNYAILSKIGVNSKEMKTSIAKQLLTIFLLPLLLGLSHASFALKLLSEILNSNILIPVIISFGVYTAIYGIYYIVTVHSYYKIVREN</sequence>
<comment type="similarity">
    <text evidence="6">Belongs to the ABC-4 integral membrane protein family.</text>
</comment>
<dbReference type="PANTHER" id="PTHR46795">
    <property type="entry name" value="ABC TRANSPORTER PERMEASE-RELATED-RELATED"/>
    <property type="match status" value="1"/>
</dbReference>
<evidence type="ECO:0000256" key="5">
    <source>
        <dbReference type="ARBA" id="ARBA00023136"/>
    </source>
</evidence>
<name>A0ABS6F3T5_9CLOT</name>